<comment type="caution">
    <text evidence="1">The sequence shown here is derived from an EMBL/GenBank/DDBJ whole genome shotgun (WGS) entry which is preliminary data.</text>
</comment>
<reference evidence="1 2" key="1">
    <citation type="journal article" date="2014" name="Am. J. Bot.">
        <title>Genome assembly and annotation for red clover (Trifolium pratense; Fabaceae).</title>
        <authorList>
            <person name="Istvanek J."/>
            <person name="Jaros M."/>
            <person name="Krenek A."/>
            <person name="Repkova J."/>
        </authorList>
    </citation>
    <scope>NUCLEOTIDE SEQUENCE [LARGE SCALE GENOMIC DNA]</scope>
    <source>
        <strain evidence="2">cv. Tatra</strain>
        <tissue evidence="1">Young leaves</tissue>
    </source>
</reference>
<feature type="non-terminal residue" evidence="1">
    <location>
        <position position="217"/>
    </location>
</feature>
<dbReference type="InterPro" id="IPR055296">
    <property type="entry name" value="SRL2-like"/>
</dbReference>
<dbReference type="AlphaFoldDB" id="A0A2K3LTZ8"/>
<dbReference type="PANTHER" id="PTHR46087:SF7">
    <property type="entry name" value="CYCLIN-LIKE PROTEIN"/>
    <property type="match status" value="1"/>
</dbReference>
<name>A0A2K3LTZ8_TRIPR</name>
<protein>
    <submittedName>
        <fullName evidence="1">Uncharacterized protein</fullName>
    </submittedName>
</protein>
<organism evidence="1 2">
    <name type="scientific">Trifolium pratense</name>
    <name type="common">Red clover</name>
    <dbReference type="NCBI Taxonomy" id="57577"/>
    <lineage>
        <taxon>Eukaryota</taxon>
        <taxon>Viridiplantae</taxon>
        <taxon>Streptophyta</taxon>
        <taxon>Embryophyta</taxon>
        <taxon>Tracheophyta</taxon>
        <taxon>Spermatophyta</taxon>
        <taxon>Magnoliopsida</taxon>
        <taxon>eudicotyledons</taxon>
        <taxon>Gunneridae</taxon>
        <taxon>Pentapetalae</taxon>
        <taxon>rosids</taxon>
        <taxon>fabids</taxon>
        <taxon>Fabales</taxon>
        <taxon>Fabaceae</taxon>
        <taxon>Papilionoideae</taxon>
        <taxon>50 kb inversion clade</taxon>
        <taxon>NPAAA clade</taxon>
        <taxon>Hologalegina</taxon>
        <taxon>IRL clade</taxon>
        <taxon>Trifolieae</taxon>
        <taxon>Trifolium</taxon>
    </lineage>
</organism>
<proteinExistence type="predicted"/>
<reference evidence="1 2" key="2">
    <citation type="journal article" date="2017" name="Front. Plant Sci.">
        <title>Gene Classification and Mining of Molecular Markers Useful in Red Clover (Trifolium pratense) Breeding.</title>
        <authorList>
            <person name="Istvanek J."/>
            <person name="Dluhosova J."/>
            <person name="Dluhos P."/>
            <person name="Patkova L."/>
            <person name="Nedelnik J."/>
            <person name="Repkova J."/>
        </authorList>
    </citation>
    <scope>NUCLEOTIDE SEQUENCE [LARGE SCALE GENOMIC DNA]</scope>
    <source>
        <strain evidence="2">cv. Tatra</strain>
        <tissue evidence="1">Young leaves</tissue>
    </source>
</reference>
<accession>A0A2K3LTZ8</accession>
<dbReference type="PANTHER" id="PTHR46087">
    <property type="entry name" value="PUTATIVE, EXPRESSED-RELATED"/>
    <property type="match status" value="1"/>
</dbReference>
<sequence>MLCYSFFLHAVFSQIKLYVDPFLQLVNDSKLQAVVNTARQPSKESSMLKERLLNKISPDDACPLGVQLSLDTTGNIFQSGLKDYKHSDMVDIPLFTIDDDIPTSGLGSQANAGGQEFSDNLILLSVDDILGSNPSMMNRLKSRVASVRKPQASVTIEEHTTNSSDTQQVLPIRLSSHQITLLLSSIWVQSVYPLNTLENFEAIAHTYNLVLLVARNK</sequence>
<gene>
    <name evidence="1" type="ORF">L195_g038034</name>
</gene>
<evidence type="ECO:0000313" key="2">
    <source>
        <dbReference type="Proteomes" id="UP000236291"/>
    </source>
</evidence>
<dbReference type="EMBL" id="ASHM01041093">
    <property type="protein sequence ID" value="PNX82008.1"/>
    <property type="molecule type" value="Genomic_DNA"/>
</dbReference>
<dbReference type="STRING" id="57577.A0A2K3LTZ8"/>
<dbReference type="Proteomes" id="UP000236291">
    <property type="component" value="Unassembled WGS sequence"/>
</dbReference>
<evidence type="ECO:0000313" key="1">
    <source>
        <dbReference type="EMBL" id="PNX82008.1"/>
    </source>
</evidence>